<evidence type="ECO:0000313" key="3">
    <source>
        <dbReference type="EMBL" id="AZT44349.1"/>
    </source>
</evidence>
<organism evidence="2">
    <name type="scientific">Salmonella enterica subsp. enterica serovar Karamoja</name>
    <dbReference type="NCBI Taxonomy" id="2500153"/>
    <lineage>
        <taxon>Bacteria</taxon>
        <taxon>Pseudomonadati</taxon>
        <taxon>Pseudomonadota</taxon>
        <taxon>Gammaproteobacteria</taxon>
        <taxon>Enterobacterales</taxon>
        <taxon>Enterobacteriaceae</taxon>
        <taxon>Salmonella</taxon>
    </lineage>
</organism>
<evidence type="ECO:0000256" key="1">
    <source>
        <dbReference type="SAM" id="Phobius"/>
    </source>
</evidence>
<dbReference type="AlphaFoldDB" id="A0A3Q9MLS4"/>
<evidence type="ECO:0000313" key="2">
    <source>
        <dbReference type="EMBL" id="AZT39748.1"/>
    </source>
</evidence>
<name>A0A3Q9MLS4_SALET</name>
<keyword evidence="1" id="KW-1133">Transmembrane helix</keyword>
<reference evidence="2" key="1">
    <citation type="submission" date="2018-12" db="EMBL/GenBank/DDBJ databases">
        <title>Complete genome sequences of twenty non-typhoidal Salmonella isolates from Rwanda.</title>
        <authorList>
            <person name="Byukusenge M."/>
            <person name="Li L."/>
            <person name="Subhashinie K."/>
            <person name="Nzayirambaho M."/>
            <person name="Kuchipudi S.V."/>
            <person name="Jayarao B.M."/>
        </authorList>
    </citation>
    <scope>NUCLEOTIDE SEQUENCE</scope>
    <source>
        <strain evidence="2">RSE21</strain>
        <strain evidence="3">RSE40</strain>
        <plasmid evidence="2">pRSE21</plasmid>
        <plasmid evidence="3">pRSE40</plasmid>
    </source>
</reference>
<dbReference type="EMBL" id="CP034699">
    <property type="protein sequence ID" value="AZT44349.1"/>
    <property type="molecule type" value="Genomic_DNA"/>
</dbReference>
<protein>
    <recommendedName>
        <fullName evidence="4">Thiol:disulfide interchange protein</fullName>
    </recommendedName>
</protein>
<geneLocation type="plasmid" evidence="2">
    <name>pRSE21</name>
</geneLocation>
<geneLocation type="plasmid" evidence="3">
    <name>pRSE40</name>
</geneLocation>
<dbReference type="RefSeq" id="WP_168445590.1">
    <property type="nucleotide sequence ID" value="NZ_CP034699.1"/>
</dbReference>
<gene>
    <name evidence="3" type="ORF">EL007_24115</name>
    <name evidence="2" type="ORF">ELZ88_24850</name>
</gene>
<feature type="transmembrane region" description="Helical" evidence="1">
    <location>
        <begin position="95"/>
        <end position="114"/>
    </location>
</feature>
<dbReference type="EMBL" id="CP034710">
    <property type="protein sequence ID" value="AZT39748.1"/>
    <property type="molecule type" value="Genomic_DNA"/>
</dbReference>
<keyword evidence="1" id="KW-0472">Membrane</keyword>
<dbReference type="InterPro" id="IPR036249">
    <property type="entry name" value="Thioredoxin-like_sf"/>
</dbReference>
<proteinExistence type="predicted"/>
<evidence type="ECO:0008006" key="4">
    <source>
        <dbReference type="Google" id="ProtNLM"/>
    </source>
</evidence>
<sequence>MEYSTCIHDKWLSVYRHQGDTETALFAINLTDLRKCSLLASGPSLCLVRHSGTTITLYTGHDDDISAILRAVLGTYDNWCEHLARRWSRRVSAPLILAVFILVLVMGLRLMTFLSTPQALPPVATLQSSLPGHRGTEMQRPPVPHKLTAMPAMPAQNGTPRPLVPVAQSSDIRDVLARNLHNAAARQQFTVTLSTGHERTLYVFADPECHNCRIFEPAVQALSQYFNIEVFPVSLIGKEDTAREVVPVLCAPAPARQVLWRNLFDIGAGMLTLGKDNADSTSQPATCDTGTEALALNDKAFAVYHLPGTPTVIADDGRQVPFTAMKTVSTLNAFLAQR</sequence>
<keyword evidence="2" id="KW-0614">Plasmid</keyword>
<keyword evidence="1" id="KW-0812">Transmembrane</keyword>
<dbReference type="SUPFAM" id="SSF52833">
    <property type="entry name" value="Thioredoxin-like"/>
    <property type="match status" value="1"/>
</dbReference>
<dbReference type="Gene3D" id="3.40.30.10">
    <property type="entry name" value="Glutaredoxin"/>
    <property type="match status" value="1"/>
</dbReference>
<accession>A0A3Q9MLS4</accession>